<gene>
    <name evidence="2" type="ORF">UV02_C0011G0024</name>
</gene>
<dbReference type="InterPro" id="IPR013320">
    <property type="entry name" value="ConA-like_dom_sf"/>
</dbReference>
<dbReference type="EMBL" id="LCCW01000011">
    <property type="protein sequence ID" value="KKS42576.1"/>
    <property type="molecule type" value="Genomic_DNA"/>
</dbReference>
<evidence type="ECO:0000259" key="1">
    <source>
        <dbReference type="PROSITE" id="PS50093"/>
    </source>
</evidence>
<dbReference type="InterPro" id="IPR036116">
    <property type="entry name" value="FN3_sf"/>
</dbReference>
<feature type="non-terminal residue" evidence="2">
    <location>
        <position position="1"/>
    </location>
</feature>
<evidence type="ECO:0000313" key="2">
    <source>
        <dbReference type="EMBL" id="KKS42576.1"/>
    </source>
</evidence>
<dbReference type="SUPFAM" id="SSF49899">
    <property type="entry name" value="Concanavalin A-like lectins/glucanases"/>
    <property type="match status" value="1"/>
</dbReference>
<dbReference type="SUPFAM" id="SSF49299">
    <property type="entry name" value="PKD domain"/>
    <property type="match status" value="1"/>
</dbReference>
<dbReference type="Gene3D" id="2.60.40.10">
    <property type="entry name" value="Immunoglobulins"/>
    <property type="match status" value="3"/>
</dbReference>
<sequence length="829" mass="89706">ASAYTSANTPASCSGATVSSSQINWSWVSGGAQNSFYASNTAGNSNWIPGLAWSQSSGFACNTSYTTSVKARNNESDETISVQCSASTSACAGSPVDAAYQWCAANSNTVIFIDQSSGGVGGVTGWTWDFGDGKICPATTCNAIGYNGTNQHPVHQYTGGVPPADWWSAGAAWQYRRKITFDNTGRAALDNFPVLVKQTAVDIDFWAHVKSNGSDLRFIDNNGSSELYFELEKWDYGNQEMIAWVKVQQIAGNSNSDYIYLYYGNAAASVSSKLSPANVWTNNYRLVWHLNDNSGHFQDSTSLNLDSTAETGIAYQAAGQLGYGVAITAGQNNYITRMDSGLLRNDPYTWELWYKPTNISATAKQIWGESVRYSIKNNGFTYFSTNTSPQSLNYTGASHVNNTWYYTAFIKTDSGNNRAKIYRNGILYGEQGGSDKPSEVSAWTWWRVGGGFGGTVDEVRVSAGARSADWIAFQYCNIMQTCTSYSAPQTDYTVILTARDAASNTDQSIQTVHLDPVAYGCAGLGCEPACYTPLPCSTSQCDNNANGFRYLQTRASICPDNCHCPAWSAYQSCQSSFNNCLDASPYRRVECYTGAGCDTAVNVCTCAVGYAPNGAGGCDLREFTFYETKPLGSTQLSLKWQKQGAASSYSITRNSVTLDVACTTDPCFYTDTGLTAGTTYTYYIFAHVGGSGIYNSTVNPNPACGGSPSNICPLAGTTDSVVSGLTITPTCGQLELKWNNLNVGGVTGYVYNIRKSTTDYTTAGVPWLVITPTECANNMTPCTYQDKEVLPQVDYYYTIVSEKDGVESLDHAEAKAKSYCYQAPGWEER</sequence>
<name>A0A0G1B8B9_9BACT</name>
<organism evidence="2 3">
    <name type="scientific">Candidatus Kuenenbacteria bacterium GW2011_GWA2_42_15</name>
    <dbReference type="NCBI Taxonomy" id="1618677"/>
    <lineage>
        <taxon>Bacteria</taxon>
        <taxon>Candidatus Kueneniibacteriota</taxon>
    </lineage>
</organism>
<comment type="caution">
    <text evidence="2">The sequence shown here is derived from an EMBL/GenBank/DDBJ whole genome shotgun (WGS) entry which is preliminary data.</text>
</comment>
<dbReference type="SUPFAM" id="SSF49265">
    <property type="entry name" value="Fibronectin type III"/>
    <property type="match status" value="1"/>
</dbReference>
<dbReference type="InterPro" id="IPR018765">
    <property type="entry name" value="DUF2341"/>
</dbReference>
<proteinExistence type="predicted"/>
<reference evidence="2 3" key="1">
    <citation type="journal article" date="2015" name="Nature">
        <title>rRNA introns, odd ribosomes, and small enigmatic genomes across a large radiation of phyla.</title>
        <authorList>
            <person name="Brown C.T."/>
            <person name="Hug L.A."/>
            <person name="Thomas B.C."/>
            <person name="Sharon I."/>
            <person name="Castelle C.J."/>
            <person name="Singh A."/>
            <person name="Wilkins M.J."/>
            <person name="Williams K.H."/>
            <person name="Banfield J.F."/>
        </authorList>
    </citation>
    <scope>NUCLEOTIDE SEQUENCE [LARGE SCALE GENOMIC DNA]</scope>
</reference>
<dbReference type="InterPro" id="IPR035986">
    <property type="entry name" value="PKD_dom_sf"/>
</dbReference>
<dbReference type="Gene3D" id="2.60.120.200">
    <property type="match status" value="1"/>
</dbReference>
<accession>A0A0G1B8B9</accession>
<protein>
    <submittedName>
        <fullName evidence="2">Outer membrane transport energization protein ExbB</fullName>
    </submittedName>
</protein>
<dbReference type="InterPro" id="IPR000601">
    <property type="entry name" value="PKD_dom"/>
</dbReference>
<dbReference type="InterPro" id="IPR013783">
    <property type="entry name" value="Ig-like_fold"/>
</dbReference>
<dbReference type="AlphaFoldDB" id="A0A0G1B8B9"/>
<dbReference type="Proteomes" id="UP000034516">
    <property type="component" value="Unassembled WGS sequence"/>
</dbReference>
<evidence type="ECO:0000313" key="3">
    <source>
        <dbReference type="Proteomes" id="UP000034516"/>
    </source>
</evidence>
<dbReference type="PROSITE" id="PS50093">
    <property type="entry name" value="PKD"/>
    <property type="match status" value="1"/>
</dbReference>
<feature type="domain" description="PKD" evidence="1">
    <location>
        <begin position="109"/>
        <end position="158"/>
    </location>
</feature>
<dbReference type="Pfam" id="PF10102">
    <property type="entry name" value="DUF2341"/>
    <property type="match status" value="1"/>
</dbReference>